<dbReference type="InterPro" id="IPR051182">
    <property type="entry name" value="Euk_NMN_adenylyltrnsfrase"/>
</dbReference>
<dbReference type="GO" id="GO:0000309">
    <property type="term" value="F:nicotinamide-nucleotide adenylyltransferase activity"/>
    <property type="evidence" value="ECO:0007669"/>
    <property type="project" value="TreeGrafter"/>
</dbReference>
<feature type="region of interest" description="Disordered" evidence="1">
    <location>
        <begin position="347"/>
        <end position="377"/>
    </location>
</feature>
<dbReference type="WBParaSite" id="Hba_17019">
    <property type="protein sequence ID" value="Hba_17019"/>
    <property type="gene ID" value="Hba_17019"/>
</dbReference>
<organism evidence="3 4">
    <name type="scientific">Heterorhabditis bacteriophora</name>
    <name type="common">Entomopathogenic nematode worm</name>
    <dbReference type="NCBI Taxonomy" id="37862"/>
    <lineage>
        <taxon>Eukaryota</taxon>
        <taxon>Metazoa</taxon>
        <taxon>Ecdysozoa</taxon>
        <taxon>Nematoda</taxon>
        <taxon>Chromadorea</taxon>
        <taxon>Rhabditida</taxon>
        <taxon>Rhabditina</taxon>
        <taxon>Rhabditomorpha</taxon>
        <taxon>Strongyloidea</taxon>
        <taxon>Heterorhabditidae</taxon>
        <taxon>Heterorhabditis</taxon>
    </lineage>
</organism>
<dbReference type="InterPro" id="IPR014729">
    <property type="entry name" value="Rossmann-like_a/b/a_fold"/>
</dbReference>
<protein>
    <submittedName>
        <fullName evidence="4">CTP_transf_like domain-containing protein</fullName>
    </submittedName>
</protein>
<keyword evidence="3" id="KW-1185">Reference proteome</keyword>
<accession>A0A1I7XI70</accession>
<dbReference type="AlphaFoldDB" id="A0A1I7XI70"/>
<dbReference type="PANTHER" id="PTHR12039:SF0">
    <property type="entry name" value="NICOTINAMIDE-NUCLEOTIDE ADENYLYLTRANSFERASE"/>
    <property type="match status" value="1"/>
</dbReference>
<dbReference type="Pfam" id="PF01467">
    <property type="entry name" value="CTP_transf_like"/>
    <property type="match status" value="1"/>
</dbReference>
<dbReference type="GO" id="GO:0004515">
    <property type="term" value="F:nicotinate-nucleotide adenylyltransferase activity"/>
    <property type="evidence" value="ECO:0007669"/>
    <property type="project" value="TreeGrafter"/>
</dbReference>
<sequence length="438" mass="50216">MSPLNDFHSQTEETAAKHRLRMVEMAVKNNYWIHAGHWECSQQIEVKPISVLKHYQKKFIHKYGEDIRIMYLCGSNVLDDFAKVTDDSCSMWNQTEIRDLLKQHGLVVVQRSNTRPAHTIYLMDVLRKNQVSNIPVWKIPSYYEEMSVNNNREGSGTSDGNKTTCVKSVALQENVPEKGIDEEETLKGIPPQLPKAAFIKPILSLHQLYLLVANEPAPTADSPLLLTPPSPTRCEKPKTIESPNYDNVTLDELLAASTSWAEYMNKQCENEQRSFDKKITVPTELPSKELKEKKSWFFTRNRSLKETKPSPTSEYEPIIGICGTDRRDLPSQTEILWRNKIKSKEKEKWPDLTIPPRKSCARHPQATKSVDKTDKRKKECRNLRFASTHTKSTDNIHHRIMESGPSNHMTQSCCEGVGDGVTLRFRRYHLTATPETTV</sequence>
<evidence type="ECO:0000256" key="1">
    <source>
        <dbReference type="SAM" id="MobiDB-lite"/>
    </source>
</evidence>
<dbReference type="SUPFAM" id="SSF52374">
    <property type="entry name" value="Nucleotidylyl transferase"/>
    <property type="match status" value="1"/>
</dbReference>
<dbReference type="InterPro" id="IPR004821">
    <property type="entry name" value="Cyt_trans-like"/>
</dbReference>
<name>A0A1I7XI70_HETBA</name>
<evidence type="ECO:0000313" key="3">
    <source>
        <dbReference type="Proteomes" id="UP000095283"/>
    </source>
</evidence>
<dbReference type="Gene3D" id="3.40.50.620">
    <property type="entry name" value="HUPs"/>
    <property type="match status" value="1"/>
</dbReference>
<proteinExistence type="predicted"/>
<dbReference type="Proteomes" id="UP000095283">
    <property type="component" value="Unplaced"/>
</dbReference>
<feature type="domain" description="Cytidyltransferase-like" evidence="2">
    <location>
        <begin position="9"/>
        <end position="130"/>
    </location>
</feature>
<feature type="region of interest" description="Disordered" evidence="1">
    <location>
        <begin position="222"/>
        <end position="242"/>
    </location>
</feature>
<reference evidence="4" key="1">
    <citation type="submission" date="2016-11" db="UniProtKB">
        <authorList>
            <consortium name="WormBaseParasite"/>
        </authorList>
    </citation>
    <scope>IDENTIFICATION</scope>
</reference>
<dbReference type="PANTHER" id="PTHR12039">
    <property type="entry name" value="NICOTINAMIDE MONONUCLEOTIDE ADENYLYLTRANSFERASE"/>
    <property type="match status" value="1"/>
</dbReference>
<evidence type="ECO:0000259" key="2">
    <source>
        <dbReference type="Pfam" id="PF01467"/>
    </source>
</evidence>
<evidence type="ECO:0000313" key="4">
    <source>
        <dbReference type="WBParaSite" id="Hba_17019"/>
    </source>
</evidence>
<dbReference type="GO" id="GO:0009435">
    <property type="term" value="P:NAD+ biosynthetic process"/>
    <property type="evidence" value="ECO:0007669"/>
    <property type="project" value="TreeGrafter"/>
</dbReference>